<reference evidence="2" key="1">
    <citation type="submission" date="2019-08" db="EMBL/GenBank/DDBJ databases">
        <authorList>
            <person name="Kucharzyk K."/>
            <person name="Murdoch R.W."/>
            <person name="Higgins S."/>
            <person name="Loffler F."/>
        </authorList>
    </citation>
    <scope>NUCLEOTIDE SEQUENCE</scope>
</reference>
<proteinExistence type="predicted"/>
<dbReference type="PROSITE" id="PS01045">
    <property type="entry name" value="SQUALEN_PHYTOEN_SYN_2"/>
    <property type="match status" value="1"/>
</dbReference>
<protein>
    <recommendedName>
        <fullName evidence="3">15-cis-phytoene synthase</fullName>
    </recommendedName>
</protein>
<evidence type="ECO:0008006" key="3">
    <source>
        <dbReference type="Google" id="ProtNLM"/>
    </source>
</evidence>
<dbReference type="SUPFAM" id="SSF48576">
    <property type="entry name" value="Terpenoid synthases"/>
    <property type="match status" value="1"/>
</dbReference>
<evidence type="ECO:0000313" key="2">
    <source>
        <dbReference type="EMBL" id="MPM33244.1"/>
    </source>
</evidence>
<sequence length="282" mass="32155">MDQLYKETSFATGRLITNLYSTSFSSGVKSLGRDVQDAIYAVYGFVRLADEIVDTFHEFDKSVLIEEFEREYYCSLERGISLNPAINAFQLTVKEYSIPNDLVQAFLKSMKSDISEHSYDEEGIRAYIYGSADVVGLMCLKIFTHGQEGLYDSLKPSAMRLGSAFQKVNFLRDIKNDTVNLSRCYFPILKERELDEEAKRVIISDILSDFDAAIIGIRSLPKSCRFGVFLAYKYYRRLTYKICSTSAKELSSSRVRVSGLGKLVVYLKALVLYKTNLYKILK</sequence>
<comment type="caution">
    <text evidence="2">The sequence shown here is derived from an EMBL/GenBank/DDBJ whole genome shotgun (WGS) entry which is preliminary data.</text>
</comment>
<organism evidence="2">
    <name type="scientific">bioreactor metagenome</name>
    <dbReference type="NCBI Taxonomy" id="1076179"/>
    <lineage>
        <taxon>unclassified sequences</taxon>
        <taxon>metagenomes</taxon>
        <taxon>ecological metagenomes</taxon>
    </lineage>
</organism>
<dbReference type="Gene3D" id="1.10.600.10">
    <property type="entry name" value="Farnesyl Diphosphate Synthase"/>
    <property type="match status" value="1"/>
</dbReference>
<gene>
    <name evidence="2" type="ORF">SDC9_79813</name>
</gene>
<dbReference type="SFLD" id="SFLDS00005">
    <property type="entry name" value="Isoprenoid_Synthase_Type_I"/>
    <property type="match status" value="1"/>
</dbReference>
<dbReference type="PANTHER" id="PTHR31480">
    <property type="entry name" value="BIFUNCTIONAL LYCOPENE CYCLASE/PHYTOENE SYNTHASE"/>
    <property type="match status" value="1"/>
</dbReference>
<dbReference type="InterPro" id="IPR008949">
    <property type="entry name" value="Isoprenoid_synthase_dom_sf"/>
</dbReference>
<dbReference type="InterPro" id="IPR019845">
    <property type="entry name" value="Squalene/phytoene_synthase_CS"/>
</dbReference>
<name>A0A644Z563_9ZZZZ</name>
<dbReference type="GO" id="GO:0016765">
    <property type="term" value="F:transferase activity, transferring alkyl or aryl (other than methyl) groups"/>
    <property type="evidence" value="ECO:0007669"/>
    <property type="project" value="InterPro"/>
</dbReference>
<dbReference type="AlphaFoldDB" id="A0A644Z563"/>
<evidence type="ECO:0000256" key="1">
    <source>
        <dbReference type="ARBA" id="ARBA00022679"/>
    </source>
</evidence>
<dbReference type="GO" id="GO:0008299">
    <property type="term" value="P:isoprenoid biosynthetic process"/>
    <property type="evidence" value="ECO:0007669"/>
    <property type="project" value="UniProtKB-ARBA"/>
</dbReference>
<accession>A0A644Z563</accession>
<dbReference type="Pfam" id="PF00494">
    <property type="entry name" value="SQS_PSY"/>
    <property type="match status" value="1"/>
</dbReference>
<keyword evidence="1" id="KW-0808">Transferase</keyword>
<dbReference type="SFLD" id="SFLDG01018">
    <property type="entry name" value="Squalene/Phytoene_Synthase_Lik"/>
    <property type="match status" value="1"/>
</dbReference>
<dbReference type="InterPro" id="IPR002060">
    <property type="entry name" value="Squ/phyt_synthse"/>
</dbReference>
<dbReference type="EMBL" id="VSSQ01006599">
    <property type="protein sequence ID" value="MPM33244.1"/>
    <property type="molecule type" value="Genomic_DNA"/>
</dbReference>